<feature type="transmembrane region" description="Helical" evidence="7">
    <location>
        <begin position="254"/>
        <end position="278"/>
    </location>
</feature>
<keyword evidence="5 7" id="KW-0472">Membrane</keyword>
<comment type="subcellular location">
    <subcellularLocation>
        <location evidence="1">Membrane</location>
        <topology evidence="1">Single-pass type I membrane protein</topology>
    </subcellularLocation>
</comment>
<keyword evidence="4 7" id="KW-1133">Transmembrane helix</keyword>
<dbReference type="Pfam" id="PF23486">
    <property type="entry name" value="Ig_TMEM132_5th"/>
    <property type="match status" value="1"/>
</dbReference>
<dbReference type="Pfam" id="PF23487">
    <property type="entry name" value="Ig_TMEM132_6th"/>
    <property type="match status" value="1"/>
</dbReference>
<comment type="similarity">
    <text evidence="2">Belongs to the TMEM132 family.</text>
</comment>
<feature type="domain" description="Transmembrane protein TMEM132 fifth" evidence="11">
    <location>
        <begin position="807"/>
        <end position="938"/>
    </location>
</feature>
<feature type="domain" description="Transmembrane protein TMEM132 sixth" evidence="12">
    <location>
        <begin position="940"/>
        <end position="1053"/>
    </location>
</feature>
<evidence type="ECO:0008006" key="14">
    <source>
        <dbReference type="Google" id="ProtNLM"/>
    </source>
</evidence>
<sequence length="1393" mass="156501">MAETKGYVFTIQEQEIATKYLINKRVKDAIKPPHCDRKCQPGGNHYVSNNSCPKMYIRYYLPLGMTVGKSIYNAICWNTCPDVYIKGMSEPACIHTFKIANEYRINTSLHFLPLNKYQNIQLLTDTHKLKNKHTHTHIHTHTYTHTNKPTLLCNYHPHPHLFTYKHSFMVLLQSDLAEFLQLDALPNTNHSESVVGAFTCHWHEGQSGGTGNDHARNGVFYVPCTGASPAALVAHKIHHFEHGRHQYCLTGPRAGGTGLCIIIIIIIIIIIVVVVIILVIIIITIIIIVIITIIVIANAFISLFLFYSFSVSGVDIRLKNPNDGYFLKFQHHSPQTQQESLIITEPTGELPVVQAQLGPFFSEKPIPRHLLDTSTYNDSNILDRFTMDGRDISVHLVSSKITPDSPMLQILIHAGMMNYGNGGNDRGDSGGVGGSSSGKQTALLLSTFPSRRRWCGQVFVQHLDDELTAACLLNDKYNGCVAGVEVPEEWWVSPNKTTVTVYYTVTGINKNEECGNPAYVSGAALQINASDAAAEIVTENRRYLTTLSLSSNEEEYKDIEEKHVIISVPTATYRPGSLFYVPIKLEADSDVQVFVIRARTKNGLRILGASNLADSPWQITVDVSERQKSATVTATLTDTGSNLERVWPQEIFKWKLQVDNNLSGFEVGRIIWSVEYEVDGKAREHHFIPNKNFLTKINIQSVEEKKLVPVLKVTEIMNVASLTGRTQIYPLQIFVVNKEGSIHDVTWLTSCHSSNDNVLKVSRNCSFIYVDGKEKIGSRNVTVIAKSRQLVAFTHVTVWMPDERLNIQLSDNKLSQIKRWKVTKDRILLRRKKRDKILGMDDPTRNMCRLRYQQSTVDVYASFCVLENGRLQYYTGKKTYFRVTEMLKDRLRLSDSHIASLSGNIIMGKNPGLTEIQVLSPTSRVMAAKEIRVGQDKVAIQRLLINTVTDISLEIREAALNDPTTILAVVHVNNQLKTKFQEALLDIAVQFTDKTVVPLKYISPLDYKLEISSLNRQVLKIPRPFGLPYQPTVIATGPGEGQLNISLRLGHRCFKKNMLPLVSKTLHMNIEFTNERSYLDKLQRDSHYDNRASRFDNRVNRYDNRASDRWNQKSSPQTSFSVPTIDISAQDNKIYYENIKSGIKQIPKVADHRQLQYKEQQNQQQHLQQDFLIDNNNNIDGMRPKSAPQLQQVVKAPELSALEIVMYVLLAVFCMAIIVFTVNCVVFTVRYRRKQMPKDMCGGTEPVSSARDWVWVGQATLERNAVNTRCSQTLMPEEDFNGNQMRARLYSGTESTRSAGSASANSSAATSAGGGSGSGSNRNSTVSTYMGSECSIRITANPMPAEGATGAAGVSTDSHSNHHNAPPEWDYEAMGLTYEQFRDYLDNLKESTA</sequence>
<feature type="compositionally biased region" description="Low complexity" evidence="6">
    <location>
        <begin position="1295"/>
        <end position="1311"/>
    </location>
</feature>
<evidence type="ECO:0000256" key="7">
    <source>
        <dbReference type="SAM" id="Phobius"/>
    </source>
</evidence>
<evidence type="ECO:0000313" key="13">
    <source>
        <dbReference type="EMBL" id="KOF71249.1"/>
    </source>
</evidence>
<feature type="domain" description="Transmembrane protein TMEM132 C-terminal" evidence="8">
    <location>
        <begin position="1191"/>
        <end position="1260"/>
    </location>
</feature>
<feature type="transmembrane region" description="Helical" evidence="7">
    <location>
        <begin position="1204"/>
        <end position="1229"/>
    </location>
</feature>
<evidence type="ECO:0000259" key="12">
    <source>
        <dbReference type="Pfam" id="PF23487"/>
    </source>
</evidence>
<evidence type="ECO:0000256" key="6">
    <source>
        <dbReference type="SAM" id="MobiDB-lite"/>
    </source>
</evidence>
<dbReference type="InterPro" id="IPR031437">
    <property type="entry name" value="Ig_TMEM132_4th"/>
</dbReference>
<dbReference type="STRING" id="37653.A0A0L8G331"/>
<protein>
    <recommendedName>
        <fullName evidence="14">Transmembrane protein 132E</fullName>
    </recommendedName>
</protein>
<dbReference type="Pfam" id="PF23039">
    <property type="entry name" value="TMEM132_3rd"/>
    <property type="match status" value="1"/>
</dbReference>
<evidence type="ECO:0000259" key="9">
    <source>
        <dbReference type="Pfam" id="PF16070"/>
    </source>
</evidence>
<organism evidence="13">
    <name type="scientific">Octopus bimaculoides</name>
    <name type="common">California two-spotted octopus</name>
    <dbReference type="NCBI Taxonomy" id="37653"/>
    <lineage>
        <taxon>Eukaryota</taxon>
        <taxon>Metazoa</taxon>
        <taxon>Spiralia</taxon>
        <taxon>Lophotrochozoa</taxon>
        <taxon>Mollusca</taxon>
        <taxon>Cephalopoda</taxon>
        <taxon>Coleoidea</taxon>
        <taxon>Octopodiformes</taxon>
        <taxon>Octopoda</taxon>
        <taxon>Incirrata</taxon>
        <taxon>Octopodidae</taxon>
        <taxon>Octopus</taxon>
    </lineage>
</organism>
<dbReference type="InterPro" id="IPR055421">
    <property type="entry name" value="TMEM132_3rd"/>
</dbReference>
<feature type="region of interest" description="Disordered" evidence="6">
    <location>
        <begin position="1343"/>
        <end position="1368"/>
    </location>
</feature>
<dbReference type="PANTHER" id="PTHR13388:SF11">
    <property type="entry name" value="DETONATOR, ISOFORM E"/>
    <property type="match status" value="1"/>
</dbReference>
<evidence type="ECO:0000259" key="8">
    <source>
        <dbReference type="Pfam" id="PF15706"/>
    </source>
</evidence>
<proteinExistence type="inferred from homology"/>
<evidence type="ECO:0000256" key="5">
    <source>
        <dbReference type="ARBA" id="ARBA00023136"/>
    </source>
</evidence>
<evidence type="ECO:0000256" key="2">
    <source>
        <dbReference type="ARBA" id="ARBA00006166"/>
    </source>
</evidence>
<feature type="domain" description="Transmembrane protein TMEM132 cohesin-like" evidence="10">
    <location>
        <begin position="562"/>
        <end position="681"/>
    </location>
</feature>
<evidence type="ECO:0000256" key="1">
    <source>
        <dbReference type="ARBA" id="ARBA00004479"/>
    </source>
</evidence>
<dbReference type="InterPro" id="IPR026307">
    <property type="entry name" value="TMEM132"/>
</dbReference>
<gene>
    <name evidence="13" type="ORF">OCBIM_22001305mg</name>
</gene>
<evidence type="ECO:0000259" key="11">
    <source>
        <dbReference type="Pfam" id="PF23486"/>
    </source>
</evidence>
<name>A0A0L8G331_OCTBM</name>
<evidence type="ECO:0000259" key="10">
    <source>
        <dbReference type="Pfam" id="PF23039"/>
    </source>
</evidence>
<dbReference type="Pfam" id="PF16070">
    <property type="entry name" value="Ig_TMEM132_4th"/>
    <property type="match status" value="1"/>
</dbReference>
<keyword evidence="3 7" id="KW-0812">Transmembrane</keyword>
<feature type="transmembrane region" description="Helical" evidence="7">
    <location>
        <begin position="285"/>
        <end position="309"/>
    </location>
</feature>
<dbReference type="GO" id="GO:0016020">
    <property type="term" value="C:membrane"/>
    <property type="evidence" value="ECO:0007669"/>
    <property type="project" value="UniProtKB-SubCell"/>
</dbReference>
<reference evidence="13" key="1">
    <citation type="submission" date="2015-07" db="EMBL/GenBank/DDBJ databases">
        <title>MeaNS - Measles Nucleotide Surveillance Program.</title>
        <authorList>
            <person name="Tran T."/>
            <person name="Druce J."/>
        </authorList>
    </citation>
    <scope>NUCLEOTIDE SEQUENCE</scope>
    <source>
        <strain evidence="13">UCB-OBI-ISO-001</strain>
        <tissue evidence="13">Gonad</tissue>
    </source>
</reference>
<dbReference type="Pfam" id="PF15706">
    <property type="entry name" value="TMEM132_C"/>
    <property type="match status" value="1"/>
</dbReference>
<dbReference type="OrthoDB" id="10026202at2759"/>
<evidence type="ECO:0000256" key="3">
    <source>
        <dbReference type="ARBA" id="ARBA00022692"/>
    </source>
</evidence>
<dbReference type="InterPro" id="IPR055424">
    <property type="entry name" value="Ig_TMEM132_6th"/>
</dbReference>
<feature type="domain" description="Transmembrane protein family 132 fourth" evidence="9">
    <location>
        <begin position="707"/>
        <end position="802"/>
    </location>
</feature>
<feature type="region of interest" description="Disordered" evidence="6">
    <location>
        <begin position="1291"/>
        <end position="1326"/>
    </location>
</feature>
<dbReference type="InterPro" id="IPR031436">
    <property type="entry name" value="TMEM132_C"/>
</dbReference>
<dbReference type="InterPro" id="IPR055423">
    <property type="entry name" value="Ig_TMEM132_5th"/>
</dbReference>
<accession>A0A0L8G331</accession>
<dbReference type="PANTHER" id="PTHR13388">
    <property type="entry name" value="DETONATOR, ISOFORM E"/>
    <property type="match status" value="1"/>
</dbReference>
<dbReference type="EMBL" id="KQ424264">
    <property type="protein sequence ID" value="KOF71249.1"/>
    <property type="molecule type" value="Genomic_DNA"/>
</dbReference>
<evidence type="ECO:0000256" key="4">
    <source>
        <dbReference type="ARBA" id="ARBA00022989"/>
    </source>
</evidence>